<feature type="transmembrane region" description="Helical" evidence="6">
    <location>
        <begin position="95"/>
        <end position="115"/>
    </location>
</feature>
<keyword evidence="5 6" id="KW-0472">Membrane</keyword>
<dbReference type="Pfam" id="PF02683">
    <property type="entry name" value="DsbD_TM"/>
    <property type="match status" value="1"/>
</dbReference>
<dbReference type="PANTHER" id="PTHR31272">
    <property type="entry name" value="CYTOCHROME C-TYPE BIOGENESIS PROTEIN HI_1454-RELATED"/>
    <property type="match status" value="1"/>
</dbReference>
<dbReference type="InterPro" id="IPR003834">
    <property type="entry name" value="Cyt_c_assmbl_TM_dom"/>
</dbReference>
<feature type="transmembrane region" description="Helical" evidence="6">
    <location>
        <begin position="204"/>
        <end position="225"/>
    </location>
</feature>
<evidence type="ECO:0000256" key="5">
    <source>
        <dbReference type="ARBA" id="ARBA00023136"/>
    </source>
</evidence>
<dbReference type="InterPro" id="IPR051790">
    <property type="entry name" value="Cytochrome_c-biogenesis_DsbD"/>
</dbReference>
<evidence type="ECO:0000256" key="2">
    <source>
        <dbReference type="ARBA" id="ARBA00006143"/>
    </source>
</evidence>
<feature type="domain" description="Cytochrome C biogenesis protein transmembrane" evidence="7">
    <location>
        <begin position="11"/>
        <end position="200"/>
    </location>
</feature>
<dbReference type="GO" id="GO:0016020">
    <property type="term" value="C:membrane"/>
    <property type="evidence" value="ECO:0007669"/>
    <property type="project" value="UniProtKB-SubCell"/>
</dbReference>
<sequence length="251" mass="26519">MLIPLAAADTTILAAFAIGFVSFISPCVLPLVPGYLSAISGSSIAEIRAGEKRLSRILLPALIFCLSFTVMFVALGMTATGIGSTLRDHQQTLNTIAGVMIVLLGLFFMATPFVTRLNKDWHPDVLITRAGAGGPVIAGLAFAIAWTPCVGPTLAAILAAASTADSVGHGGLLLFFYSLGLAIPFLLMAMAFDKATVAFGWLRDRYLVITFISGAILILMGALILTGELTRLNIEAQQLLNSLGLDFLYKI</sequence>
<feature type="transmembrane region" description="Helical" evidence="6">
    <location>
        <begin position="172"/>
        <end position="192"/>
    </location>
</feature>
<gene>
    <name evidence="8" type="ORF">UFOPK3547_01394</name>
</gene>
<evidence type="ECO:0000256" key="6">
    <source>
        <dbReference type="SAM" id="Phobius"/>
    </source>
</evidence>
<reference evidence="8" key="1">
    <citation type="submission" date="2020-05" db="EMBL/GenBank/DDBJ databases">
        <authorList>
            <person name="Chiriac C."/>
            <person name="Salcher M."/>
            <person name="Ghai R."/>
            <person name="Kavagutti S V."/>
        </authorList>
    </citation>
    <scope>NUCLEOTIDE SEQUENCE</scope>
</reference>
<protein>
    <submittedName>
        <fullName evidence="8">Unannotated protein</fullName>
    </submittedName>
</protein>
<comment type="subcellular location">
    <subcellularLocation>
        <location evidence="1">Membrane</location>
        <topology evidence="1">Multi-pass membrane protein</topology>
    </subcellularLocation>
</comment>
<keyword evidence="4 6" id="KW-1133">Transmembrane helix</keyword>
<keyword evidence="3 6" id="KW-0812">Transmembrane</keyword>
<evidence type="ECO:0000313" key="8">
    <source>
        <dbReference type="EMBL" id="CAB4346550.1"/>
    </source>
</evidence>
<dbReference type="GO" id="GO:0017004">
    <property type="term" value="P:cytochrome complex assembly"/>
    <property type="evidence" value="ECO:0007669"/>
    <property type="project" value="InterPro"/>
</dbReference>
<dbReference type="PANTHER" id="PTHR31272:SF4">
    <property type="entry name" value="CYTOCHROME C-TYPE BIOGENESIS PROTEIN HI_1454-RELATED"/>
    <property type="match status" value="1"/>
</dbReference>
<dbReference type="EMBL" id="CAESAN010000136">
    <property type="protein sequence ID" value="CAB4346550.1"/>
    <property type="molecule type" value="Genomic_DNA"/>
</dbReference>
<feature type="transmembrane region" description="Helical" evidence="6">
    <location>
        <begin position="12"/>
        <end position="36"/>
    </location>
</feature>
<accession>A0A6J6A0H9</accession>
<evidence type="ECO:0000256" key="1">
    <source>
        <dbReference type="ARBA" id="ARBA00004141"/>
    </source>
</evidence>
<comment type="similarity">
    <text evidence="2">Belongs to the DsbD family.</text>
</comment>
<evidence type="ECO:0000259" key="7">
    <source>
        <dbReference type="Pfam" id="PF02683"/>
    </source>
</evidence>
<feature type="transmembrane region" description="Helical" evidence="6">
    <location>
        <begin position="136"/>
        <end position="160"/>
    </location>
</feature>
<name>A0A6J6A0H9_9ZZZZ</name>
<organism evidence="8">
    <name type="scientific">freshwater metagenome</name>
    <dbReference type="NCBI Taxonomy" id="449393"/>
    <lineage>
        <taxon>unclassified sequences</taxon>
        <taxon>metagenomes</taxon>
        <taxon>ecological metagenomes</taxon>
    </lineage>
</organism>
<evidence type="ECO:0000256" key="4">
    <source>
        <dbReference type="ARBA" id="ARBA00022989"/>
    </source>
</evidence>
<feature type="transmembrane region" description="Helical" evidence="6">
    <location>
        <begin position="57"/>
        <end position="83"/>
    </location>
</feature>
<proteinExistence type="inferred from homology"/>
<evidence type="ECO:0000256" key="3">
    <source>
        <dbReference type="ARBA" id="ARBA00022692"/>
    </source>
</evidence>
<dbReference type="AlphaFoldDB" id="A0A6J6A0H9"/>